<dbReference type="Proteomes" id="UP000198506">
    <property type="component" value="Unassembled WGS sequence"/>
</dbReference>
<accession>A0AA94HPC2</accession>
<organism evidence="2 3">
    <name type="scientific">Agrococcus baldri</name>
    <dbReference type="NCBI Taxonomy" id="153730"/>
    <lineage>
        <taxon>Bacteria</taxon>
        <taxon>Bacillati</taxon>
        <taxon>Actinomycetota</taxon>
        <taxon>Actinomycetes</taxon>
        <taxon>Micrococcales</taxon>
        <taxon>Microbacteriaceae</taxon>
        <taxon>Agrococcus</taxon>
    </lineage>
</organism>
<dbReference type="RefSeq" id="WP_092919162.1">
    <property type="nucleotide sequence ID" value="NZ_FOZN01000004.1"/>
</dbReference>
<dbReference type="EMBL" id="FOZN01000004">
    <property type="protein sequence ID" value="SFS17872.1"/>
    <property type="molecule type" value="Genomic_DNA"/>
</dbReference>
<gene>
    <name evidence="2" type="ORF">SAMN04487783_2436</name>
</gene>
<reference evidence="2 3" key="1">
    <citation type="submission" date="2016-10" db="EMBL/GenBank/DDBJ databases">
        <authorList>
            <person name="Varghese N."/>
            <person name="Submissions S."/>
        </authorList>
    </citation>
    <scope>NUCLEOTIDE SEQUENCE [LARGE SCALE GENOMIC DNA]</scope>
    <source>
        <strain evidence="2 3">IAM 15147</strain>
    </source>
</reference>
<dbReference type="AlphaFoldDB" id="A0AA94HPC2"/>
<name>A0AA94HPC2_9MICO</name>
<keyword evidence="1" id="KW-0812">Transmembrane</keyword>
<dbReference type="Gene3D" id="2.160.20.120">
    <property type="match status" value="1"/>
</dbReference>
<evidence type="ECO:0000313" key="3">
    <source>
        <dbReference type="Proteomes" id="UP000198506"/>
    </source>
</evidence>
<protein>
    <submittedName>
        <fullName evidence="2">Adhesin</fullName>
    </submittedName>
</protein>
<evidence type="ECO:0000313" key="2">
    <source>
        <dbReference type="EMBL" id="SFS17872.1"/>
    </source>
</evidence>
<comment type="caution">
    <text evidence="2">The sequence shown here is derived from an EMBL/GenBank/DDBJ whole genome shotgun (WGS) entry which is preliminary data.</text>
</comment>
<proteinExistence type="predicted"/>
<keyword evidence="3" id="KW-1185">Reference proteome</keyword>
<evidence type="ECO:0000256" key="1">
    <source>
        <dbReference type="SAM" id="Phobius"/>
    </source>
</evidence>
<feature type="transmembrane region" description="Helical" evidence="1">
    <location>
        <begin position="15"/>
        <end position="37"/>
    </location>
</feature>
<sequence length="278" mass="28648">MTIPTPTSTSRPGRWISIVVIVLGAIAILYGVGGGVLRGFGSHQATSNDYSADASGVEELHIDSSASAFEIRFADVDEATLEVTTNGGPVQQWRLEREGDVLSVDTDWRWNWLGFGIILGDRVGEERAVLTLPAELEHRGLGLEVGVSAGSFEASGDWGAASVELSAGDVDLAGTAESLAVEVSAGEARIEVGTAGAVDLDVSAGRIVGSLSGEQPASIDARVSAGRIDLSIPDGEYAVTEETSAGSSDVHVVDDPSATSTIDVQVSAGNVTLRGEGR</sequence>
<keyword evidence="1" id="KW-1133">Transmembrane helix</keyword>
<keyword evidence="1" id="KW-0472">Membrane</keyword>